<organism evidence="1 2">
    <name type="scientific">Actinomyces naeslundii (strain ATCC 12104 / DSM 43013 / CCUG 2238 / JCM 8349 / NCTC 10301 / Howell 279)</name>
    <dbReference type="NCBI Taxonomy" id="1115803"/>
    <lineage>
        <taxon>Bacteria</taxon>
        <taxon>Bacillati</taxon>
        <taxon>Actinomycetota</taxon>
        <taxon>Actinomycetes</taxon>
        <taxon>Actinomycetales</taxon>
        <taxon>Actinomycetaceae</taxon>
        <taxon>Actinomyces</taxon>
    </lineage>
</organism>
<dbReference type="Proteomes" id="UP000007814">
    <property type="component" value="Unassembled WGS sequence"/>
</dbReference>
<comment type="caution">
    <text evidence="1">The sequence shown here is derived from an EMBL/GenBank/DDBJ whole genome shotgun (WGS) entry which is preliminary data.</text>
</comment>
<evidence type="ECO:0000313" key="2">
    <source>
        <dbReference type="Proteomes" id="UP000007814"/>
    </source>
</evidence>
<reference evidence="1 2" key="1">
    <citation type="submission" date="2012-07" db="EMBL/GenBank/DDBJ databases">
        <authorList>
            <person name="Durkin A.S."/>
            <person name="McCorrison J."/>
            <person name="Torralba M."/>
            <person name="Gillis M."/>
            <person name="Methe B."/>
            <person name="Sutton G."/>
            <person name="Nelson K.E."/>
        </authorList>
    </citation>
    <scope>NUCLEOTIDE SEQUENCE [LARGE SCALE GENOMIC DNA]</scope>
    <source>
        <strain evidence="2">ATCC 12104 / DSM 43013 / CCUG 2238 / JCM 8349 / NCTC 10301 / Howell 279</strain>
    </source>
</reference>
<gene>
    <name evidence="1" type="ORF">HMPREF1129_2907</name>
</gene>
<name>J3F108_ACTNH</name>
<sequence length="113" mass="11674">MSAWDIDPASVGSIIESEKNNAEQSLSPALTGLSSSAEGIVGACSTGDNGLQCTAAPAPLVAAAIGEWFSLHKPTFDSIGTTVSNVLGNTVHAVDAYIRHDEDSALVYQRQAK</sequence>
<dbReference type="RefSeq" id="WP_003785529.1">
    <property type="nucleotide sequence ID" value="NZ_ALJK01000221.1"/>
</dbReference>
<accession>J3F108</accession>
<dbReference type="InterPro" id="IPR045436">
    <property type="entry name" value="DUF6507"/>
</dbReference>
<evidence type="ECO:0000313" key="1">
    <source>
        <dbReference type="EMBL" id="EJN83622.1"/>
    </source>
</evidence>
<dbReference type="AlphaFoldDB" id="J3F108"/>
<dbReference type="Pfam" id="PF20117">
    <property type="entry name" value="DUF6507"/>
    <property type="match status" value="1"/>
</dbReference>
<dbReference type="EMBL" id="ALJK01000221">
    <property type="protein sequence ID" value="EJN83622.1"/>
    <property type="molecule type" value="Genomic_DNA"/>
</dbReference>
<proteinExistence type="predicted"/>
<protein>
    <submittedName>
        <fullName evidence="1">Uncharacterized protein</fullName>
    </submittedName>
</protein>
<dbReference type="GeneID" id="64256407"/>